<proteinExistence type="predicted"/>
<gene>
    <name evidence="1" type="ORF">BDW59DRAFT_30172</name>
</gene>
<accession>A0ABR4HE01</accession>
<keyword evidence="2" id="KW-1185">Reference proteome</keyword>
<dbReference type="EMBL" id="JBFXLS010000140">
    <property type="protein sequence ID" value="KAL2813632.1"/>
    <property type="molecule type" value="Genomic_DNA"/>
</dbReference>
<name>A0ABR4HE01_9EURO</name>
<evidence type="ECO:0000313" key="2">
    <source>
        <dbReference type="Proteomes" id="UP001610335"/>
    </source>
</evidence>
<sequence>MTEGNCEQASWTYSTNPQFLGNSCLARPASSFARGLSTYGTFLCHKWKKIFDRKQTLISIMGI</sequence>
<comment type="caution">
    <text evidence="1">The sequence shown here is derived from an EMBL/GenBank/DDBJ whole genome shotgun (WGS) entry which is preliminary data.</text>
</comment>
<dbReference type="Proteomes" id="UP001610335">
    <property type="component" value="Unassembled WGS sequence"/>
</dbReference>
<protein>
    <submittedName>
        <fullName evidence="1">Uncharacterized protein</fullName>
    </submittedName>
</protein>
<organism evidence="1 2">
    <name type="scientific">Aspergillus cavernicola</name>
    <dbReference type="NCBI Taxonomy" id="176166"/>
    <lineage>
        <taxon>Eukaryota</taxon>
        <taxon>Fungi</taxon>
        <taxon>Dikarya</taxon>
        <taxon>Ascomycota</taxon>
        <taxon>Pezizomycotina</taxon>
        <taxon>Eurotiomycetes</taxon>
        <taxon>Eurotiomycetidae</taxon>
        <taxon>Eurotiales</taxon>
        <taxon>Aspergillaceae</taxon>
        <taxon>Aspergillus</taxon>
        <taxon>Aspergillus subgen. Nidulantes</taxon>
    </lineage>
</organism>
<evidence type="ECO:0000313" key="1">
    <source>
        <dbReference type="EMBL" id="KAL2813632.1"/>
    </source>
</evidence>
<reference evidence="1 2" key="1">
    <citation type="submission" date="2024-07" db="EMBL/GenBank/DDBJ databases">
        <title>Section-level genome sequencing and comparative genomics of Aspergillus sections Usti and Cavernicolus.</title>
        <authorList>
            <consortium name="Lawrence Berkeley National Laboratory"/>
            <person name="Nybo J.L."/>
            <person name="Vesth T.C."/>
            <person name="Theobald S."/>
            <person name="Frisvad J.C."/>
            <person name="Larsen T.O."/>
            <person name="Kjaerboelling I."/>
            <person name="Rothschild-Mancinelli K."/>
            <person name="Lyhne E.K."/>
            <person name="Kogle M.E."/>
            <person name="Barry K."/>
            <person name="Clum A."/>
            <person name="Na H."/>
            <person name="Ledsgaard L."/>
            <person name="Lin J."/>
            <person name="Lipzen A."/>
            <person name="Kuo A."/>
            <person name="Riley R."/>
            <person name="Mondo S."/>
            <person name="LaButti K."/>
            <person name="Haridas S."/>
            <person name="Pangalinan J."/>
            <person name="Salamov A.A."/>
            <person name="Simmons B.A."/>
            <person name="Magnuson J.K."/>
            <person name="Chen J."/>
            <person name="Drula E."/>
            <person name="Henrissat B."/>
            <person name="Wiebenga A."/>
            <person name="Lubbers R.J."/>
            <person name="Gomes A.C."/>
            <person name="Makela M.R."/>
            <person name="Stajich J."/>
            <person name="Grigoriev I.V."/>
            <person name="Mortensen U.H."/>
            <person name="De vries R.P."/>
            <person name="Baker S.E."/>
            <person name="Andersen M.R."/>
        </authorList>
    </citation>
    <scope>NUCLEOTIDE SEQUENCE [LARGE SCALE GENOMIC DNA]</scope>
    <source>
        <strain evidence="1 2">CBS 600.67</strain>
    </source>
</reference>